<dbReference type="EMBL" id="AAFI02000040">
    <property type="protein sequence ID" value="EAL66951.1"/>
    <property type="molecule type" value="Genomic_DNA"/>
</dbReference>
<dbReference type="HOGENOM" id="CLU_058336_4_2_1"/>
<dbReference type="Gene3D" id="3.40.50.450">
    <property type="match status" value="1"/>
</dbReference>
<dbReference type="GO" id="GO:0005829">
    <property type="term" value="C:cytosol"/>
    <property type="evidence" value="ECO:0000318"/>
    <property type="project" value="GO_Central"/>
</dbReference>
<name>Q54UC5_DICDI</name>
<dbReference type="OMA" id="HQKPIGL"/>
<protein>
    <recommendedName>
        <fullName evidence="3">Cytokinin riboside 5'-monophosphate phosphoribohydrolase</fullName>
    </recommendedName>
</protein>
<dbReference type="PaxDb" id="44689-DDB0218284"/>
<dbReference type="PANTHER" id="PTHR31223">
    <property type="entry name" value="LOG FAMILY PROTEIN YJL055W"/>
    <property type="match status" value="1"/>
</dbReference>
<organism evidence="1 2">
    <name type="scientific">Dictyostelium discoideum</name>
    <name type="common">Social amoeba</name>
    <dbReference type="NCBI Taxonomy" id="44689"/>
    <lineage>
        <taxon>Eukaryota</taxon>
        <taxon>Amoebozoa</taxon>
        <taxon>Evosea</taxon>
        <taxon>Eumycetozoa</taxon>
        <taxon>Dictyostelia</taxon>
        <taxon>Dictyosteliales</taxon>
        <taxon>Dictyosteliaceae</taxon>
        <taxon>Dictyostelium</taxon>
    </lineage>
</organism>
<reference evidence="1 2" key="1">
    <citation type="journal article" date="2005" name="Nature">
        <title>The genome of the social amoeba Dictyostelium discoideum.</title>
        <authorList>
            <consortium name="The Dictyostelium discoideum Sequencing Consortium"/>
            <person name="Eichinger L."/>
            <person name="Pachebat J.A."/>
            <person name="Glockner G."/>
            <person name="Rajandream M.A."/>
            <person name="Sucgang R."/>
            <person name="Berriman M."/>
            <person name="Song J."/>
            <person name="Olsen R."/>
            <person name="Szafranski K."/>
            <person name="Xu Q."/>
            <person name="Tunggal B."/>
            <person name="Kummerfeld S."/>
            <person name="Madera M."/>
            <person name="Konfortov B.A."/>
            <person name="Rivero F."/>
            <person name="Bankier A.T."/>
            <person name="Lehmann R."/>
            <person name="Hamlin N."/>
            <person name="Davies R."/>
            <person name="Gaudet P."/>
            <person name="Fey P."/>
            <person name="Pilcher K."/>
            <person name="Chen G."/>
            <person name="Saunders D."/>
            <person name="Sodergren E."/>
            <person name="Davis P."/>
            <person name="Kerhornou A."/>
            <person name="Nie X."/>
            <person name="Hall N."/>
            <person name="Anjard C."/>
            <person name="Hemphill L."/>
            <person name="Bason N."/>
            <person name="Farbrother P."/>
            <person name="Desany B."/>
            <person name="Just E."/>
            <person name="Morio T."/>
            <person name="Rost R."/>
            <person name="Churcher C."/>
            <person name="Cooper J."/>
            <person name="Haydock S."/>
            <person name="van Driessche N."/>
            <person name="Cronin A."/>
            <person name="Goodhead I."/>
            <person name="Muzny D."/>
            <person name="Mourier T."/>
            <person name="Pain A."/>
            <person name="Lu M."/>
            <person name="Harper D."/>
            <person name="Lindsay R."/>
            <person name="Hauser H."/>
            <person name="James K."/>
            <person name="Quiles M."/>
            <person name="Madan Babu M."/>
            <person name="Saito T."/>
            <person name="Buchrieser C."/>
            <person name="Wardroper A."/>
            <person name="Felder M."/>
            <person name="Thangavelu M."/>
            <person name="Johnson D."/>
            <person name="Knights A."/>
            <person name="Loulseged H."/>
            <person name="Mungall K."/>
            <person name="Oliver K."/>
            <person name="Price C."/>
            <person name="Quail M.A."/>
            <person name="Urushihara H."/>
            <person name="Hernandez J."/>
            <person name="Rabbinowitsch E."/>
            <person name="Steffen D."/>
            <person name="Sanders M."/>
            <person name="Ma J."/>
            <person name="Kohara Y."/>
            <person name="Sharp S."/>
            <person name="Simmonds M."/>
            <person name="Spiegler S."/>
            <person name="Tivey A."/>
            <person name="Sugano S."/>
            <person name="White B."/>
            <person name="Walker D."/>
            <person name="Woodward J."/>
            <person name="Winckler T."/>
            <person name="Tanaka Y."/>
            <person name="Shaulsky G."/>
            <person name="Schleicher M."/>
            <person name="Weinstock G."/>
            <person name="Rosenthal A."/>
            <person name="Cox E.C."/>
            <person name="Chisholm R.L."/>
            <person name="Gibbs R."/>
            <person name="Loomis W.F."/>
            <person name="Platzer M."/>
            <person name="Kay R.R."/>
            <person name="Williams J."/>
            <person name="Dear P.H."/>
            <person name="Noegel A.A."/>
            <person name="Barrell B."/>
            <person name="Kuspa A."/>
        </authorList>
    </citation>
    <scope>NUCLEOTIDE SEQUENCE [LARGE SCALE GENOMIC DNA]</scope>
    <source>
        <strain evidence="1 2">AX4</strain>
    </source>
</reference>
<dbReference type="GeneID" id="8622907"/>
<dbReference type="Pfam" id="PF03641">
    <property type="entry name" value="Lysine_decarbox"/>
    <property type="match status" value="1"/>
</dbReference>
<evidence type="ECO:0008006" key="3">
    <source>
        <dbReference type="Google" id="ProtNLM"/>
    </source>
</evidence>
<dbReference type="InParanoid" id="Q54UC5"/>
<keyword evidence="2" id="KW-1185">Reference proteome</keyword>
<evidence type="ECO:0000313" key="1">
    <source>
        <dbReference type="EMBL" id="EAL66951.1"/>
    </source>
</evidence>
<dbReference type="GO" id="GO:0102682">
    <property type="term" value="F:cytokinin riboside 5'-monophosphate phosphoribohydrolase activity"/>
    <property type="evidence" value="ECO:0000314"/>
    <property type="project" value="dictyBase"/>
</dbReference>
<accession>Q54UC5</accession>
<dbReference type="AlphaFoldDB" id="Q54UC5"/>
<sequence>METVNKINNICVFCGSRKGNDEVYIQVTEVLAKEMAKRNYGLIYGGGNIGIMGAVSQGVQNAGGRVKGIIPRSLSPKEISGVTVGEVVFVDDMHTRKEIMYNSSEAFIALPGGMGTFEELFECITWNQLGIHSKPVGILNINGYYDPLVALLKTSVGSGFVDSDFAKSIIVSSDPIELLNKLESTPSYKSQLKWLTSSQA</sequence>
<gene>
    <name evidence="1" type="ORF">DDB_G0281309</name>
</gene>
<comment type="caution">
    <text evidence="1">The sequence shown here is derived from an EMBL/GenBank/DDBJ whole genome shotgun (WGS) entry which is preliminary data.</text>
</comment>
<dbReference type="PANTHER" id="PTHR31223:SF70">
    <property type="entry name" value="LOG FAMILY PROTEIN YJL055W"/>
    <property type="match status" value="1"/>
</dbReference>
<dbReference type="STRING" id="44689.Q54UC5"/>
<dbReference type="SMR" id="Q54UC5"/>
<dbReference type="FunFam" id="3.40.50.450:FF:000067">
    <property type="entry name" value="Uncharacterized protein"/>
    <property type="match status" value="1"/>
</dbReference>
<dbReference type="SUPFAM" id="SSF102405">
    <property type="entry name" value="MCP/YpsA-like"/>
    <property type="match status" value="1"/>
</dbReference>
<dbReference type="KEGG" id="ddi:DDB_G0281309"/>
<dbReference type="NCBIfam" id="TIGR00730">
    <property type="entry name" value="Rossman fold protein, TIGR00730 family"/>
    <property type="match status" value="1"/>
</dbReference>
<dbReference type="InterPro" id="IPR031100">
    <property type="entry name" value="LOG_fam"/>
</dbReference>
<dbReference type="RefSeq" id="XP_640851.1">
    <property type="nucleotide sequence ID" value="XM_635759.1"/>
</dbReference>
<dbReference type="FunCoup" id="Q54UC5">
    <property type="interactions" value="87"/>
</dbReference>
<dbReference type="GO" id="GO:0009691">
    <property type="term" value="P:cytokinin biosynthetic process"/>
    <property type="evidence" value="ECO:0000318"/>
    <property type="project" value="GO_Central"/>
</dbReference>
<evidence type="ECO:0000313" key="2">
    <source>
        <dbReference type="Proteomes" id="UP000002195"/>
    </source>
</evidence>
<dbReference type="Proteomes" id="UP000002195">
    <property type="component" value="Unassembled WGS sequence"/>
</dbReference>
<dbReference type="PhylomeDB" id="Q54UC5"/>
<dbReference type="dictyBase" id="DDB_G0281309"/>
<dbReference type="eggNOG" id="ENOG502QSR9">
    <property type="taxonomic scope" value="Eukaryota"/>
</dbReference>
<dbReference type="VEuPathDB" id="AmoebaDB:DDB_G0281309"/>
<proteinExistence type="predicted"/>
<dbReference type="InterPro" id="IPR005269">
    <property type="entry name" value="LOG"/>
</dbReference>